<dbReference type="InterPro" id="IPR036844">
    <property type="entry name" value="Hint_dom_sf"/>
</dbReference>
<dbReference type="GO" id="GO:0005576">
    <property type="term" value="C:extracellular region"/>
    <property type="evidence" value="ECO:0007669"/>
    <property type="project" value="UniProtKB-SubCell"/>
</dbReference>
<feature type="region of interest" description="Disordered" evidence="3">
    <location>
        <begin position="475"/>
        <end position="499"/>
    </location>
</feature>
<keyword evidence="2" id="KW-0964">Secreted</keyword>
<feature type="compositionally biased region" description="Gly residues" evidence="3">
    <location>
        <begin position="630"/>
        <end position="652"/>
    </location>
</feature>
<dbReference type="GO" id="GO:0016539">
    <property type="term" value="P:intein-mediated protein splicing"/>
    <property type="evidence" value="ECO:0007669"/>
    <property type="project" value="InterPro"/>
</dbReference>
<dbReference type="Proteomes" id="UP000019063">
    <property type="component" value="Unassembled WGS sequence"/>
</dbReference>
<evidence type="ECO:0000259" key="4">
    <source>
        <dbReference type="Pfam" id="PF13403"/>
    </source>
</evidence>
<evidence type="ECO:0000313" key="5">
    <source>
        <dbReference type="EMBL" id="ETW13180.1"/>
    </source>
</evidence>
<evidence type="ECO:0000256" key="3">
    <source>
        <dbReference type="SAM" id="MobiDB-lite"/>
    </source>
</evidence>
<dbReference type="InterPro" id="IPR001343">
    <property type="entry name" value="Hemolysn_Ca-bd"/>
</dbReference>
<evidence type="ECO:0000256" key="1">
    <source>
        <dbReference type="ARBA" id="ARBA00004613"/>
    </source>
</evidence>
<dbReference type="PATRIC" id="fig|1317118.6.peg.1703"/>
<accession>W4HMF5</accession>
<dbReference type="PRINTS" id="PR00313">
    <property type="entry name" value="CABNDNGRPT"/>
</dbReference>
<proteinExistence type="predicted"/>
<dbReference type="Pfam" id="PF00353">
    <property type="entry name" value="HemolysinCabind"/>
    <property type="match status" value="8"/>
</dbReference>
<feature type="region of interest" description="Disordered" evidence="3">
    <location>
        <begin position="613"/>
        <end position="652"/>
    </location>
</feature>
<protein>
    <submittedName>
        <fullName evidence="5">Hemolysin-type calcium-binding protein</fullName>
    </submittedName>
</protein>
<dbReference type="STRING" id="1379903.ATO8_08211"/>
<dbReference type="PANTHER" id="PTHR38340:SF1">
    <property type="entry name" value="S-LAYER PROTEIN"/>
    <property type="match status" value="1"/>
</dbReference>
<dbReference type="AlphaFoldDB" id="W4HMF5"/>
<name>W4HMF5_9RHOB</name>
<dbReference type="Pfam" id="PF13403">
    <property type="entry name" value="Hint_2"/>
    <property type="match status" value="1"/>
</dbReference>
<comment type="caution">
    <text evidence="5">The sequence shown here is derived from an EMBL/GenBank/DDBJ whole genome shotgun (WGS) entry which is preliminary data.</text>
</comment>
<dbReference type="SUPFAM" id="SSF51294">
    <property type="entry name" value="Hedgehog/intein (Hint) domain"/>
    <property type="match status" value="1"/>
</dbReference>
<dbReference type="InterPro" id="IPR006141">
    <property type="entry name" value="Intein_N"/>
</dbReference>
<dbReference type="eggNOG" id="COG2931">
    <property type="taxonomic scope" value="Bacteria"/>
</dbReference>
<dbReference type="PROSITE" id="PS00330">
    <property type="entry name" value="HEMOLYSIN_CALCIUM"/>
    <property type="match status" value="4"/>
</dbReference>
<keyword evidence="6" id="KW-1185">Reference proteome</keyword>
<dbReference type="EMBL" id="AQQW01000004">
    <property type="protein sequence ID" value="ETW13180.1"/>
    <property type="molecule type" value="Genomic_DNA"/>
</dbReference>
<dbReference type="InterPro" id="IPR018511">
    <property type="entry name" value="Hemolysin-typ_Ca-bd_CS"/>
</dbReference>
<dbReference type="InterPro" id="IPR028992">
    <property type="entry name" value="Hedgehog/Intein_dom"/>
</dbReference>
<feature type="domain" description="Hedgehog/Intein (Hint)" evidence="4">
    <location>
        <begin position="764"/>
        <end position="898"/>
    </location>
</feature>
<dbReference type="Gene3D" id="2.170.16.10">
    <property type="entry name" value="Hedgehog/Intein (Hint) domain"/>
    <property type="match status" value="1"/>
</dbReference>
<dbReference type="InterPro" id="IPR050557">
    <property type="entry name" value="RTX_toxin/Mannuronan_C5-epim"/>
</dbReference>
<comment type="subcellular location">
    <subcellularLocation>
        <location evidence="1">Secreted</location>
    </subcellularLocation>
</comment>
<evidence type="ECO:0000256" key="2">
    <source>
        <dbReference type="ARBA" id="ARBA00022525"/>
    </source>
</evidence>
<dbReference type="GO" id="GO:0005509">
    <property type="term" value="F:calcium ion binding"/>
    <property type="evidence" value="ECO:0007669"/>
    <property type="project" value="InterPro"/>
</dbReference>
<reference evidence="5 6" key="1">
    <citation type="journal article" date="2014" name="Antonie Van Leeuwenhoek">
        <title>Roseivivax atlanticus sp. nov., isolated from surface seawater of the Atlantic Ocean.</title>
        <authorList>
            <person name="Li G."/>
            <person name="Lai Q."/>
            <person name="Liu X."/>
            <person name="Sun F."/>
            <person name="Shao Z."/>
        </authorList>
    </citation>
    <scope>NUCLEOTIDE SEQUENCE [LARGE SCALE GENOMIC DNA]</scope>
    <source>
        <strain evidence="5 6">22II-s10s</strain>
    </source>
</reference>
<dbReference type="PROSITE" id="PS50817">
    <property type="entry name" value="INTEIN_N_TER"/>
    <property type="match status" value="1"/>
</dbReference>
<dbReference type="InterPro" id="IPR011049">
    <property type="entry name" value="Serralysin-like_metalloprot_C"/>
</dbReference>
<gene>
    <name evidence="5" type="ORF">ATO8_08211</name>
</gene>
<sequence length="955" mass="96903">MKADFTLASSTDFDIISLGLLPRIDTTEGNDTAENASALLGLHGSAYDPLFDRIQSLSAVDTSTGDLGLYDSNNSGGYDQFSVDGGPARNFDSVAVYNATLVYADGTTATITATVFQDTDGNTFLAPELTANADQDALTAKPILMVSLDSVAAATGDMNATREQADFGTAVDGTTGNDSISLGYVDADGDAVTTGVDAIEGGAGNDTISGGGGGDFIDGGAGDDSLTGGTERDILMGGTGADTIDGGGGDDYILYGSGDDVVYGGSGNDYIDDQQDVRLAGFNYIDAGAGNDTVWAGLDDDTVHGGSGNDNISGEEGNDIVTGGAGNDTIDGGSGTDTAVYTGAVGEYLFGRGPSGQLIVVDAVAGRDGTDYLTAVEYLQFDGTTYRLVQGNDADNLTLQGVDDGVPSLVIGHGGNDNALGYATPDYMAGGTGNDTLTGGAGNDTLVGEDGNDSLVGGDGQDSLVGGAGQDSLYGEAGNDYVDGGAGDDSITGGAGDDTLTGGTGIDSLWGDSGSDTFIIHDTDGTGFVYAGEDGDPLPPDTDTLDFEAAGAGGANVTFGGWEYGTYAFGTATGQFYEVEAVDGSQNADSIDATLSPADMSLAGNGGDDTILGGSGADTISGDAGNDSLSGGGGDDLVTGGAGNDSLGGGAGDDVLTGGDGDDVFTYQPGDGADTITDFGAGNTGTIRDGDTTNNDRIELAAFYDSLVELRADFEDDGLLNQSNSLENGGLVDYSDNARFGAGDALTVQGADRTAFTTESTGVVCFTAGTRILTPSGEVLIETLRPGDLVMTEDAGAQPVLWMGRTSLDAERLEAEPHLRPVRLRPHLTGAARDLLVSPQHAMLVEGRLVRATHMVKAGWRGARVAEGRKQVEYIHLLLPRHHLVRAEGVVSESMYPGPQALAGLDFSARRSLRAVLPNPAAYGPPVRAIAAFRDLSDIPGRLLSPADAEPRLTA</sequence>
<evidence type="ECO:0000313" key="6">
    <source>
        <dbReference type="Proteomes" id="UP000019063"/>
    </source>
</evidence>
<dbReference type="SUPFAM" id="SSF51120">
    <property type="entry name" value="beta-Roll"/>
    <property type="match status" value="4"/>
</dbReference>
<dbReference type="PANTHER" id="PTHR38340">
    <property type="entry name" value="S-LAYER PROTEIN"/>
    <property type="match status" value="1"/>
</dbReference>
<dbReference type="Gene3D" id="2.150.10.10">
    <property type="entry name" value="Serralysin-like metalloprotease, C-terminal"/>
    <property type="match status" value="5"/>
</dbReference>
<organism evidence="5 6">
    <name type="scientific">Roseivivax marinus</name>
    <dbReference type="NCBI Taxonomy" id="1379903"/>
    <lineage>
        <taxon>Bacteria</taxon>
        <taxon>Pseudomonadati</taxon>
        <taxon>Pseudomonadota</taxon>
        <taxon>Alphaproteobacteria</taxon>
        <taxon>Rhodobacterales</taxon>
        <taxon>Roseobacteraceae</taxon>
        <taxon>Roseivivax</taxon>
    </lineage>
</organism>